<accession>A0A1C6S0U0</accession>
<dbReference type="Proteomes" id="UP000198906">
    <property type="component" value="Unassembled WGS sequence"/>
</dbReference>
<proteinExistence type="predicted"/>
<keyword evidence="2" id="KW-1185">Reference proteome</keyword>
<evidence type="ECO:0000313" key="1">
    <source>
        <dbReference type="EMBL" id="SCL22992.1"/>
    </source>
</evidence>
<reference evidence="2" key="1">
    <citation type="submission" date="2016-06" db="EMBL/GenBank/DDBJ databases">
        <authorList>
            <person name="Varghese N."/>
        </authorList>
    </citation>
    <scope>NUCLEOTIDE SEQUENCE [LARGE SCALE GENOMIC DNA]</scope>
    <source>
        <strain evidence="2">DSM 46123</strain>
    </source>
</reference>
<evidence type="ECO:0000313" key="2">
    <source>
        <dbReference type="Proteomes" id="UP000198906"/>
    </source>
</evidence>
<protein>
    <submittedName>
        <fullName evidence="1">Uncharacterized protein</fullName>
    </submittedName>
</protein>
<gene>
    <name evidence="1" type="ORF">GA0074694_3520</name>
</gene>
<sequence>MPPGPTPSVDDAAVAVTVVDGHNRRMGDFGIPGYRARWLTGRTAVATAHGSRLAGLTGRTLTRAWLAWDLADDSWWADCPVLLDFAGEQVEVNHWKFDEIAISWNTVDPARDVRWLGMGDAPIAWRPEPLPGLAGLVGRPLVGVELLEWHGAPDDLANGTVALGFDFGDTVLVVFNALDENGLSVGPLPPGYRRHRLTGR</sequence>
<organism evidence="1 2">
    <name type="scientific">Micromonospora inyonensis</name>
    <dbReference type="NCBI Taxonomy" id="47866"/>
    <lineage>
        <taxon>Bacteria</taxon>
        <taxon>Bacillati</taxon>
        <taxon>Actinomycetota</taxon>
        <taxon>Actinomycetes</taxon>
        <taxon>Micromonosporales</taxon>
        <taxon>Micromonosporaceae</taxon>
        <taxon>Micromonospora</taxon>
    </lineage>
</organism>
<dbReference type="AlphaFoldDB" id="A0A1C6S0U0"/>
<name>A0A1C6S0U0_9ACTN</name>
<dbReference type="EMBL" id="FMHU01000002">
    <property type="protein sequence ID" value="SCL22992.1"/>
    <property type="molecule type" value="Genomic_DNA"/>
</dbReference>